<accession>A0ABD0JKX2</accession>
<evidence type="ECO:0000313" key="3">
    <source>
        <dbReference type="EMBL" id="KAK7475572.1"/>
    </source>
</evidence>
<protein>
    <recommendedName>
        <fullName evidence="2">EGF-like domain-containing protein</fullName>
    </recommendedName>
</protein>
<feature type="domain" description="EGF-like" evidence="2">
    <location>
        <begin position="257"/>
        <end position="291"/>
    </location>
</feature>
<dbReference type="InterPro" id="IPR000742">
    <property type="entry name" value="EGF"/>
</dbReference>
<name>A0ABD0JKX2_9CAEN</name>
<organism evidence="3 4">
    <name type="scientific">Batillaria attramentaria</name>
    <dbReference type="NCBI Taxonomy" id="370345"/>
    <lineage>
        <taxon>Eukaryota</taxon>
        <taxon>Metazoa</taxon>
        <taxon>Spiralia</taxon>
        <taxon>Lophotrochozoa</taxon>
        <taxon>Mollusca</taxon>
        <taxon>Gastropoda</taxon>
        <taxon>Caenogastropoda</taxon>
        <taxon>Sorbeoconcha</taxon>
        <taxon>Cerithioidea</taxon>
        <taxon>Batillariidae</taxon>
        <taxon>Batillaria</taxon>
    </lineage>
</organism>
<dbReference type="SMART" id="SM00181">
    <property type="entry name" value="EGF"/>
    <property type="match status" value="7"/>
</dbReference>
<evidence type="ECO:0000256" key="1">
    <source>
        <dbReference type="SAM" id="MobiDB-lite"/>
    </source>
</evidence>
<dbReference type="PANTHER" id="PTHR39069:SF8">
    <property type="entry name" value="FI17111P1"/>
    <property type="match status" value="1"/>
</dbReference>
<dbReference type="EMBL" id="JACVVK020000402">
    <property type="protein sequence ID" value="KAK7475572.1"/>
    <property type="molecule type" value="Genomic_DNA"/>
</dbReference>
<gene>
    <name evidence="3" type="ORF">BaRGS_00033205</name>
</gene>
<feature type="domain" description="EGF-like" evidence="2">
    <location>
        <begin position="62"/>
        <end position="97"/>
    </location>
</feature>
<dbReference type="AlphaFoldDB" id="A0ABD0JKX2"/>
<feature type="domain" description="EGF-like" evidence="2">
    <location>
        <begin position="167"/>
        <end position="203"/>
    </location>
</feature>
<feature type="domain" description="EGF-like" evidence="2">
    <location>
        <begin position="342"/>
        <end position="376"/>
    </location>
</feature>
<evidence type="ECO:0000259" key="2">
    <source>
        <dbReference type="SMART" id="SM00181"/>
    </source>
</evidence>
<comment type="caution">
    <text evidence="3">The sequence shown here is derived from an EMBL/GenBank/DDBJ whole genome shotgun (WGS) entry which is preliminary data.</text>
</comment>
<sequence length="468" mass="50543">MHAMTFTGGEKNTRARARRRKLRETSDGMESAVLTACCMLVFVTRTAAQAASNRLYFLLSDQCASKSQCSNGLGECDANSNKCICGVLSTVMANGCVSSIFTPNMNLEENYDTVVRSCTMKIPQEDPCYTNFGGRCQGSLDDPKCRCPEHHFFDGRVCVKSFFTSGECKADGTTCSNGNGKCFGGVCACKKNFYAAVQGEKCVSSYFITGEKCPKGSDCWLGRDLQPGRCQGDNTCRCPNSSFAVGRRCVRDFMEQVCSTGETCGGGDGQCDSSGRCVCNDGYYVQGALCRALSFKLTVACSPNEPCGSGNGKCQTDGSCLCTGEYYVRKDRCVISHYQDSQCNVGPTCLGGSGKCHLNKFCMCPDNAWLLNGFCVETSFRFRHCKGRVRSACSTGQGQCISDTTCQCYGDMFVVLREATFGNCTYKAPVPDLQDSEGSLPVPPDIRLLLVTATVSSFLNLASTPHTQ</sequence>
<proteinExistence type="predicted"/>
<feature type="domain" description="EGF-like" evidence="2">
    <location>
        <begin position="384"/>
        <end position="425"/>
    </location>
</feature>
<feature type="domain" description="EGF-like" evidence="2">
    <location>
        <begin position="300"/>
        <end position="334"/>
    </location>
</feature>
<feature type="region of interest" description="Disordered" evidence="1">
    <location>
        <begin position="1"/>
        <end position="24"/>
    </location>
</feature>
<evidence type="ECO:0000313" key="4">
    <source>
        <dbReference type="Proteomes" id="UP001519460"/>
    </source>
</evidence>
<feature type="domain" description="EGF-like" evidence="2">
    <location>
        <begin position="117"/>
        <end position="159"/>
    </location>
</feature>
<dbReference type="Proteomes" id="UP001519460">
    <property type="component" value="Unassembled WGS sequence"/>
</dbReference>
<reference evidence="3 4" key="1">
    <citation type="journal article" date="2023" name="Sci. Data">
        <title>Genome assembly of the Korean intertidal mud-creeper Batillaria attramentaria.</title>
        <authorList>
            <person name="Patra A.K."/>
            <person name="Ho P.T."/>
            <person name="Jun S."/>
            <person name="Lee S.J."/>
            <person name="Kim Y."/>
            <person name="Won Y.J."/>
        </authorList>
    </citation>
    <scope>NUCLEOTIDE SEQUENCE [LARGE SCALE GENOMIC DNA]</scope>
    <source>
        <strain evidence="3">Wonlab-2016</strain>
    </source>
</reference>
<keyword evidence="4" id="KW-1185">Reference proteome</keyword>
<dbReference type="PANTHER" id="PTHR39069">
    <property type="entry name" value="ECDYSONE-INDUCIBLE GENE E1, ISOFORM A"/>
    <property type="match status" value="1"/>
</dbReference>